<feature type="transmembrane region" description="Helical" evidence="5">
    <location>
        <begin position="12"/>
        <end position="33"/>
    </location>
</feature>
<dbReference type="SUPFAM" id="SSF48652">
    <property type="entry name" value="Tetraspanin"/>
    <property type="match status" value="1"/>
</dbReference>
<dbReference type="CDD" id="cd03156">
    <property type="entry name" value="uroplakin_I_like_LEL"/>
    <property type="match status" value="1"/>
</dbReference>
<evidence type="ECO:0000256" key="1">
    <source>
        <dbReference type="ARBA" id="ARBA00004141"/>
    </source>
</evidence>
<evidence type="ECO:0000256" key="2">
    <source>
        <dbReference type="ARBA" id="ARBA00022692"/>
    </source>
</evidence>
<accession>A0A9D4BP79</accession>
<organism evidence="6 7">
    <name type="scientific">Dreissena polymorpha</name>
    <name type="common">Zebra mussel</name>
    <name type="synonym">Mytilus polymorpha</name>
    <dbReference type="NCBI Taxonomy" id="45954"/>
    <lineage>
        <taxon>Eukaryota</taxon>
        <taxon>Metazoa</taxon>
        <taxon>Spiralia</taxon>
        <taxon>Lophotrochozoa</taxon>
        <taxon>Mollusca</taxon>
        <taxon>Bivalvia</taxon>
        <taxon>Autobranchia</taxon>
        <taxon>Heteroconchia</taxon>
        <taxon>Euheterodonta</taxon>
        <taxon>Imparidentia</taxon>
        <taxon>Neoheterodontei</taxon>
        <taxon>Myida</taxon>
        <taxon>Dreissenoidea</taxon>
        <taxon>Dreissenidae</taxon>
        <taxon>Dreissena</taxon>
    </lineage>
</organism>
<proteinExistence type="predicted"/>
<sequence>MGLITFVGRVVLVVLNIIFLTVALALVVGGFILRFGHKIFQGTVDDILKQLESAANNVYGSGVSTDAFELGTAVSGLAVTMIIVGFVLLAFSFAGCCGACYNIKSLALMYAVVLGILLLIQVILIIFVFGGPDVLKKGLSKGLKASMNQYSGLKGTDTTTIVWNFAMRQFKCCGADGYADFADKGTWKTNDMTLSSGTVNVLTPVACCKELPAGLSDTKKCAGDSTDVAYDNIDEIKDASNYDKGCVDAIWEKVVTLQTDKYGPVIAICWLCQIAMILFAVLVYKDK</sequence>
<name>A0A9D4BP79_DREPO</name>
<evidence type="ECO:0000256" key="5">
    <source>
        <dbReference type="SAM" id="Phobius"/>
    </source>
</evidence>
<dbReference type="Proteomes" id="UP000828390">
    <property type="component" value="Unassembled WGS sequence"/>
</dbReference>
<evidence type="ECO:0000313" key="7">
    <source>
        <dbReference type="Proteomes" id="UP000828390"/>
    </source>
</evidence>
<dbReference type="EMBL" id="JAIWYP010000015">
    <property type="protein sequence ID" value="KAH3700277.1"/>
    <property type="molecule type" value="Genomic_DNA"/>
</dbReference>
<feature type="transmembrane region" description="Helical" evidence="5">
    <location>
        <begin position="262"/>
        <end position="284"/>
    </location>
</feature>
<comment type="caution">
    <text evidence="6">The sequence shown here is derived from an EMBL/GenBank/DDBJ whole genome shotgun (WGS) entry which is preliminary data.</text>
</comment>
<dbReference type="InterPro" id="IPR018499">
    <property type="entry name" value="Tetraspanin/Peripherin"/>
</dbReference>
<dbReference type="Pfam" id="PF00335">
    <property type="entry name" value="Tetraspanin"/>
    <property type="match status" value="1"/>
</dbReference>
<feature type="transmembrane region" description="Helical" evidence="5">
    <location>
        <begin position="77"/>
        <end position="101"/>
    </location>
</feature>
<keyword evidence="7" id="KW-1185">Reference proteome</keyword>
<comment type="subcellular location">
    <subcellularLocation>
        <location evidence="1">Membrane</location>
        <topology evidence="1">Multi-pass membrane protein</topology>
    </subcellularLocation>
</comment>
<evidence type="ECO:0008006" key="8">
    <source>
        <dbReference type="Google" id="ProtNLM"/>
    </source>
</evidence>
<feature type="transmembrane region" description="Helical" evidence="5">
    <location>
        <begin position="108"/>
        <end position="129"/>
    </location>
</feature>
<protein>
    <recommendedName>
        <fullName evidence="8">Tetraspanin</fullName>
    </recommendedName>
</protein>
<keyword evidence="3 5" id="KW-1133">Transmembrane helix</keyword>
<evidence type="ECO:0000256" key="3">
    <source>
        <dbReference type="ARBA" id="ARBA00022989"/>
    </source>
</evidence>
<evidence type="ECO:0000313" key="6">
    <source>
        <dbReference type="EMBL" id="KAH3700277.1"/>
    </source>
</evidence>
<dbReference type="OrthoDB" id="6134317at2759"/>
<dbReference type="AlphaFoldDB" id="A0A9D4BP79"/>
<evidence type="ECO:0000256" key="4">
    <source>
        <dbReference type="ARBA" id="ARBA00023136"/>
    </source>
</evidence>
<keyword evidence="4 5" id="KW-0472">Membrane</keyword>
<reference evidence="6" key="2">
    <citation type="submission" date="2020-11" db="EMBL/GenBank/DDBJ databases">
        <authorList>
            <person name="McCartney M.A."/>
            <person name="Auch B."/>
            <person name="Kono T."/>
            <person name="Mallez S."/>
            <person name="Becker A."/>
            <person name="Gohl D.M."/>
            <person name="Silverstein K.A.T."/>
            <person name="Koren S."/>
            <person name="Bechman K.B."/>
            <person name="Herman A."/>
            <person name="Abrahante J.E."/>
            <person name="Garbe J."/>
        </authorList>
    </citation>
    <scope>NUCLEOTIDE SEQUENCE</scope>
    <source>
        <strain evidence="6">Duluth1</strain>
        <tissue evidence="6">Whole animal</tissue>
    </source>
</reference>
<gene>
    <name evidence="6" type="ORF">DPMN_075251</name>
</gene>
<dbReference type="InterPro" id="IPR008952">
    <property type="entry name" value="Tetraspanin_EC2_sf"/>
</dbReference>
<reference evidence="6" key="1">
    <citation type="journal article" date="2019" name="bioRxiv">
        <title>The Genome of the Zebra Mussel, Dreissena polymorpha: A Resource for Invasive Species Research.</title>
        <authorList>
            <person name="McCartney M.A."/>
            <person name="Auch B."/>
            <person name="Kono T."/>
            <person name="Mallez S."/>
            <person name="Zhang Y."/>
            <person name="Obille A."/>
            <person name="Becker A."/>
            <person name="Abrahante J.E."/>
            <person name="Garbe J."/>
            <person name="Badalamenti J.P."/>
            <person name="Herman A."/>
            <person name="Mangelson H."/>
            <person name="Liachko I."/>
            <person name="Sullivan S."/>
            <person name="Sone E.D."/>
            <person name="Koren S."/>
            <person name="Silverstein K.A.T."/>
            <person name="Beckman K.B."/>
            <person name="Gohl D.M."/>
        </authorList>
    </citation>
    <scope>NUCLEOTIDE SEQUENCE</scope>
    <source>
        <strain evidence="6">Duluth1</strain>
        <tissue evidence="6">Whole animal</tissue>
    </source>
</reference>
<dbReference type="PANTHER" id="PTHR19282">
    <property type="entry name" value="TETRASPANIN"/>
    <property type="match status" value="1"/>
</dbReference>
<dbReference type="GO" id="GO:0005886">
    <property type="term" value="C:plasma membrane"/>
    <property type="evidence" value="ECO:0007669"/>
    <property type="project" value="TreeGrafter"/>
</dbReference>
<dbReference type="Gene3D" id="1.10.1450.10">
    <property type="entry name" value="Tetraspanin"/>
    <property type="match status" value="1"/>
</dbReference>
<keyword evidence="2 5" id="KW-0812">Transmembrane</keyword>
<dbReference type="PANTHER" id="PTHR19282:SF562">
    <property type="entry name" value="AT12771P-RELATED"/>
    <property type="match status" value="1"/>
</dbReference>